<proteinExistence type="predicted"/>
<dbReference type="EMBL" id="BJUD01000014">
    <property type="protein sequence ID" value="GEK28659.1"/>
    <property type="molecule type" value="Genomic_DNA"/>
</dbReference>
<dbReference type="STRING" id="348151.IV55_GL000119"/>
<evidence type="ECO:0000313" key="3">
    <source>
        <dbReference type="EMBL" id="KRN97197.1"/>
    </source>
</evidence>
<evidence type="ECO:0000313" key="2">
    <source>
        <dbReference type="EMBL" id="GEK28659.1"/>
    </source>
</evidence>
<dbReference type="PANTHER" id="PTHR43316:SF3">
    <property type="entry name" value="HALOACID DEHALOGENASE, TYPE II (AFU_ORTHOLOGUE AFUA_2G07750)-RELATED"/>
    <property type="match status" value="1"/>
</dbReference>
<dbReference type="Proteomes" id="UP000321429">
    <property type="component" value="Unassembled WGS sequence"/>
</dbReference>
<reference evidence="3 4" key="1">
    <citation type="journal article" date="2015" name="Genome Announc.">
        <title>Expanding the biotechnology potential of lactobacilli through comparative genomics of 213 strains and associated genera.</title>
        <authorList>
            <person name="Sun Z."/>
            <person name="Harris H.M."/>
            <person name="McCann A."/>
            <person name="Guo C."/>
            <person name="Argimon S."/>
            <person name="Zhang W."/>
            <person name="Yang X."/>
            <person name="Jeffery I.B."/>
            <person name="Cooney J.C."/>
            <person name="Kagawa T.F."/>
            <person name="Liu W."/>
            <person name="Song Y."/>
            <person name="Salvetti E."/>
            <person name="Wrobel A."/>
            <person name="Rasinkangas P."/>
            <person name="Parkhill J."/>
            <person name="Rea M.C."/>
            <person name="O'Sullivan O."/>
            <person name="Ritari J."/>
            <person name="Douillard F.P."/>
            <person name="Paul Ross R."/>
            <person name="Yang R."/>
            <person name="Briner A.E."/>
            <person name="Felis G.E."/>
            <person name="de Vos W.M."/>
            <person name="Barrangou R."/>
            <person name="Klaenhammer T.R."/>
            <person name="Caufield P.W."/>
            <person name="Cui Y."/>
            <person name="Zhang H."/>
            <person name="O'Toole P.W."/>
        </authorList>
    </citation>
    <scope>NUCLEOTIDE SEQUENCE [LARGE SCALE GENOMIC DNA]</scope>
    <source>
        <strain evidence="3 4">DSM 22696</strain>
    </source>
</reference>
<evidence type="ECO:0000313" key="4">
    <source>
        <dbReference type="Proteomes" id="UP000051139"/>
    </source>
</evidence>
<dbReference type="Gene3D" id="3.40.50.1000">
    <property type="entry name" value="HAD superfamily/HAD-like"/>
    <property type="match status" value="1"/>
</dbReference>
<dbReference type="InterPro" id="IPR023214">
    <property type="entry name" value="HAD_sf"/>
</dbReference>
<evidence type="ECO:0000313" key="5">
    <source>
        <dbReference type="Proteomes" id="UP000321429"/>
    </source>
</evidence>
<accession>A0A0R2LF60</accession>
<comment type="caution">
    <text evidence="3">The sequence shown here is derived from an EMBL/GenBank/DDBJ whole genome shotgun (WGS) entry which is preliminary data.</text>
</comment>
<sequence length="217" mass="24771">MAKYITFDCYGTLLNEAATYDEVAQLAKAIGVDGAQARQAFIEYQDDRANVIPYLDYDLLTRNNLQHLDELFGLTHQFERYFPEVLLAHRQLVPFPEVLATLTTLHERGYHLIMMSNSSWDIIPFNAAVLKVPFDIWTAEDVKAYKPDLAFFNAVAAAYPFTATNHIHIAQGYTSDIMATDQLGWRSVWVNRDHQHSGAVRPTYEVHQLDEVLPLLP</sequence>
<reference evidence="2 5" key="2">
    <citation type="submission" date="2019-07" db="EMBL/GenBank/DDBJ databases">
        <title>Whole genome shotgun sequence of Lactobacillus siliginis NBRC 101315.</title>
        <authorList>
            <person name="Hosoyama A."/>
            <person name="Uohara A."/>
            <person name="Ohji S."/>
            <person name="Ichikawa N."/>
        </authorList>
    </citation>
    <scope>NUCLEOTIDE SEQUENCE [LARGE SCALE GENOMIC DNA]</scope>
    <source>
        <strain evidence="2 5">NBRC 101315</strain>
    </source>
</reference>
<dbReference type="RefSeq" id="WP_057808458.1">
    <property type="nucleotide sequence ID" value="NZ_BJUD01000014.1"/>
</dbReference>
<name>A0A0R2LF60_9LACO</name>
<dbReference type="PANTHER" id="PTHR43316">
    <property type="entry name" value="HYDROLASE, HALOACID DELAHOGENASE-RELATED"/>
    <property type="match status" value="1"/>
</dbReference>
<dbReference type="SFLD" id="SFLDG01129">
    <property type="entry name" value="C1.5:_HAD__Beta-PGM__Phosphata"/>
    <property type="match status" value="1"/>
</dbReference>
<dbReference type="InterPro" id="IPR036412">
    <property type="entry name" value="HAD-like_sf"/>
</dbReference>
<dbReference type="PATRIC" id="fig|348151.3.peg.122"/>
<dbReference type="SUPFAM" id="SSF56784">
    <property type="entry name" value="HAD-like"/>
    <property type="match status" value="1"/>
</dbReference>
<keyword evidence="4" id="KW-1185">Reference proteome</keyword>
<keyword evidence="1 3" id="KW-0378">Hydrolase</keyword>
<protein>
    <submittedName>
        <fullName evidence="3">HAD superfamily hydrolase</fullName>
    </submittedName>
    <submittedName>
        <fullName evidence="2">Phosphohydrolase</fullName>
    </submittedName>
</protein>
<dbReference type="OrthoDB" id="264363at2"/>
<dbReference type="Gene3D" id="1.10.150.750">
    <property type="match status" value="1"/>
</dbReference>
<dbReference type="SFLD" id="SFLDS00003">
    <property type="entry name" value="Haloacid_Dehalogenase"/>
    <property type="match status" value="1"/>
</dbReference>
<dbReference type="Proteomes" id="UP000051139">
    <property type="component" value="Unassembled WGS sequence"/>
</dbReference>
<dbReference type="EMBL" id="JQCB01000001">
    <property type="protein sequence ID" value="KRN97197.1"/>
    <property type="molecule type" value="Genomic_DNA"/>
</dbReference>
<organism evidence="3 4">
    <name type="scientific">Furfurilactobacillus siliginis</name>
    <dbReference type="NCBI Taxonomy" id="348151"/>
    <lineage>
        <taxon>Bacteria</taxon>
        <taxon>Bacillati</taxon>
        <taxon>Bacillota</taxon>
        <taxon>Bacilli</taxon>
        <taxon>Lactobacillales</taxon>
        <taxon>Lactobacillaceae</taxon>
        <taxon>Furfurilactobacillus</taxon>
    </lineage>
</organism>
<dbReference type="Pfam" id="PF00702">
    <property type="entry name" value="Hydrolase"/>
    <property type="match status" value="1"/>
</dbReference>
<dbReference type="GO" id="GO:0016787">
    <property type="term" value="F:hydrolase activity"/>
    <property type="evidence" value="ECO:0007669"/>
    <property type="project" value="UniProtKB-KW"/>
</dbReference>
<gene>
    <name evidence="3" type="ORF">IV55_GL000119</name>
    <name evidence="2" type="ORF">LSI01_09700</name>
</gene>
<evidence type="ECO:0000256" key="1">
    <source>
        <dbReference type="ARBA" id="ARBA00022801"/>
    </source>
</evidence>
<dbReference type="AlphaFoldDB" id="A0A0R2LF60"/>
<dbReference type="InterPro" id="IPR051540">
    <property type="entry name" value="S-2-haloacid_dehalogenase"/>
</dbReference>